<keyword evidence="1" id="KW-0472">Membrane</keyword>
<feature type="transmembrane region" description="Helical" evidence="1">
    <location>
        <begin position="46"/>
        <end position="64"/>
    </location>
</feature>
<name>A0A1N6ZCL4_9ACTN</name>
<evidence type="ECO:0000313" key="2">
    <source>
        <dbReference type="EMBL" id="SIR24529.1"/>
    </source>
</evidence>
<organism evidence="2 3">
    <name type="scientific">Micromonospora avicenniae</name>
    <dbReference type="NCBI Taxonomy" id="1198245"/>
    <lineage>
        <taxon>Bacteria</taxon>
        <taxon>Bacillati</taxon>
        <taxon>Actinomycetota</taxon>
        <taxon>Actinomycetes</taxon>
        <taxon>Micromonosporales</taxon>
        <taxon>Micromonosporaceae</taxon>
        <taxon>Micromonospora</taxon>
    </lineage>
</organism>
<dbReference type="AlphaFoldDB" id="A0A1N6ZCL4"/>
<evidence type="ECO:0000313" key="3">
    <source>
        <dbReference type="Proteomes" id="UP000186004"/>
    </source>
</evidence>
<dbReference type="Proteomes" id="UP000186004">
    <property type="component" value="Unassembled WGS sequence"/>
</dbReference>
<evidence type="ECO:0000256" key="1">
    <source>
        <dbReference type="SAM" id="Phobius"/>
    </source>
</evidence>
<proteinExistence type="predicted"/>
<sequence>MCRMANEPCTSAIAPTTIVDERGCDVHECDASIGLRDHRPLGPGRWLVLLLTTVGIAVVLWVGVRWNLSSESVLAFYVRIGVAVWIFMMLVFALWLAVNRTGQPTGRGKEPQPGIPRRSGRYAADLCPHGVTLFAGRGPLLPWSHVTAIQVYPTGTGRGGAVAARLSSFAEPTGLPAVARMVTDGSVPADPNLFWLGHVKNAADADRVRTRTSQWRDRTSR</sequence>
<gene>
    <name evidence="2" type="ORF">SAMN05444858_107277</name>
</gene>
<keyword evidence="3" id="KW-1185">Reference proteome</keyword>
<keyword evidence="1" id="KW-1133">Transmembrane helix</keyword>
<dbReference type="STRING" id="1198245.SAMN05444858_107277"/>
<protein>
    <recommendedName>
        <fullName evidence="4">PH domain-containing protein</fullName>
    </recommendedName>
</protein>
<evidence type="ECO:0008006" key="4">
    <source>
        <dbReference type="Google" id="ProtNLM"/>
    </source>
</evidence>
<feature type="transmembrane region" description="Helical" evidence="1">
    <location>
        <begin position="76"/>
        <end position="98"/>
    </location>
</feature>
<accession>A0A1N6ZCL4</accession>
<dbReference type="EMBL" id="FTNF01000007">
    <property type="protein sequence ID" value="SIR24529.1"/>
    <property type="molecule type" value="Genomic_DNA"/>
</dbReference>
<keyword evidence="1" id="KW-0812">Transmembrane</keyword>
<reference evidence="2 3" key="1">
    <citation type="submission" date="2017-01" db="EMBL/GenBank/DDBJ databases">
        <authorList>
            <person name="Mah S.A."/>
            <person name="Swanson W.J."/>
            <person name="Moy G.W."/>
            <person name="Vacquier V.D."/>
        </authorList>
    </citation>
    <scope>NUCLEOTIDE SEQUENCE [LARGE SCALE GENOMIC DNA]</scope>
    <source>
        <strain evidence="2 3">DSM 45758</strain>
    </source>
</reference>